<evidence type="ECO:0000256" key="2">
    <source>
        <dbReference type="SAM" id="Phobius"/>
    </source>
</evidence>
<proteinExistence type="predicted"/>
<dbReference type="STRING" id="399736.SAMN04489720_0756"/>
<gene>
    <name evidence="3" type="ORF">SAMN04489720_0756</name>
</gene>
<evidence type="ECO:0000313" key="3">
    <source>
        <dbReference type="EMBL" id="SDH29724.1"/>
    </source>
</evidence>
<sequence>MQLAGLGTTVVFALAALVWLAYLVPVWVRRREYLATERNAVRLQQTLRIMAETAEAPPEVAIAANARDIARQQKVVAKEARLQQAIARAAAVSKARELDEQIKRIEREVRAAVATSVSRNQRLRRTRLACTLMLLASVGVGVAGALLPQAILLLALAGVVATLAVIGLVAVNRTNASIREVAHTMEHERLVVERSAPSLALDAELASRSWTPVPVPSQRPTRAPIDVLRDHARRIVAEGEGAEITPIGASFEQLVTGEVEVDDAPRRVAEATPVAAPAAAPASAPAARVEEPVHVPVPAPPSRFAAMGMVEAEDASFDVSAAFRRRVG</sequence>
<keyword evidence="2" id="KW-0472">Membrane</keyword>
<feature type="coiled-coil region" evidence="1">
    <location>
        <begin position="88"/>
        <end position="115"/>
    </location>
</feature>
<dbReference type="RefSeq" id="WP_092502573.1">
    <property type="nucleotide sequence ID" value="NZ_LT629695.1"/>
</dbReference>
<keyword evidence="2" id="KW-0812">Transmembrane</keyword>
<keyword evidence="1" id="KW-0175">Coiled coil</keyword>
<dbReference type="EMBL" id="LT629695">
    <property type="protein sequence ID" value="SDH29724.1"/>
    <property type="molecule type" value="Genomic_DNA"/>
</dbReference>
<dbReference type="OrthoDB" id="5126350at2"/>
<reference evidence="4" key="1">
    <citation type="submission" date="2016-10" db="EMBL/GenBank/DDBJ databases">
        <authorList>
            <person name="Varghese N."/>
            <person name="Submissions S."/>
        </authorList>
    </citation>
    <scope>NUCLEOTIDE SEQUENCE [LARGE SCALE GENOMIC DNA]</scope>
    <source>
        <strain evidence="4">DSM 22002</strain>
    </source>
</reference>
<dbReference type="Proteomes" id="UP000198822">
    <property type="component" value="Chromosome I"/>
</dbReference>
<keyword evidence="4" id="KW-1185">Reference proteome</keyword>
<evidence type="ECO:0000256" key="1">
    <source>
        <dbReference type="SAM" id="Coils"/>
    </source>
</evidence>
<organism evidence="3 4">
    <name type="scientific">Agrococcus jejuensis</name>
    <dbReference type="NCBI Taxonomy" id="399736"/>
    <lineage>
        <taxon>Bacteria</taxon>
        <taxon>Bacillati</taxon>
        <taxon>Actinomycetota</taxon>
        <taxon>Actinomycetes</taxon>
        <taxon>Micrococcales</taxon>
        <taxon>Microbacteriaceae</taxon>
        <taxon>Agrococcus</taxon>
    </lineage>
</organism>
<feature type="transmembrane region" description="Helical" evidence="2">
    <location>
        <begin position="153"/>
        <end position="171"/>
    </location>
</feature>
<name>A0A1G8B9E1_9MICO</name>
<evidence type="ECO:0000313" key="4">
    <source>
        <dbReference type="Proteomes" id="UP000198822"/>
    </source>
</evidence>
<dbReference type="AlphaFoldDB" id="A0A1G8B9E1"/>
<feature type="transmembrane region" description="Helical" evidence="2">
    <location>
        <begin position="6"/>
        <end position="28"/>
    </location>
</feature>
<keyword evidence="2" id="KW-1133">Transmembrane helix</keyword>
<protein>
    <submittedName>
        <fullName evidence="3">Uncharacterized protein</fullName>
    </submittedName>
</protein>
<accession>A0A1G8B9E1</accession>
<feature type="transmembrane region" description="Helical" evidence="2">
    <location>
        <begin position="128"/>
        <end position="147"/>
    </location>
</feature>